<dbReference type="PANTHER" id="PTHR14359:SF6">
    <property type="entry name" value="PHOSPHOPANTOTHENOYLCYSTEINE DECARBOXYLASE"/>
    <property type="match status" value="1"/>
</dbReference>
<reference evidence="2 3" key="1">
    <citation type="submission" date="2020-07" db="EMBL/GenBank/DDBJ databases">
        <authorList>
            <person name="Feng X."/>
        </authorList>
    </citation>
    <scope>NUCLEOTIDE SEQUENCE [LARGE SCALE GENOMIC DNA]</scope>
    <source>
        <strain evidence="2 3">JCM14086</strain>
    </source>
</reference>
<dbReference type="GO" id="GO:0004633">
    <property type="term" value="F:phosphopantothenoylcysteine decarboxylase activity"/>
    <property type="evidence" value="ECO:0007669"/>
    <property type="project" value="TreeGrafter"/>
</dbReference>
<comment type="caution">
    <text evidence="2">The sequence shown here is derived from an EMBL/GenBank/DDBJ whole genome shotgun (WGS) entry which is preliminary data.</text>
</comment>
<dbReference type="EMBL" id="JACHVA010000117">
    <property type="protein sequence ID" value="MBC2603054.1"/>
    <property type="molecule type" value="Genomic_DNA"/>
</dbReference>
<accession>A0A7X1B083</accession>
<dbReference type="SUPFAM" id="SSF52507">
    <property type="entry name" value="Homo-oligomeric flavin-containing Cys decarboxylases, HFCD"/>
    <property type="match status" value="1"/>
</dbReference>
<name>A0A7X1B083_9BACT</name>
<feature type="domain" description="Flavoprotein" evidence="1">
    <location>
        <begin position="15"/>
        <end position="184"/>
    </location>
</feature>
<evidence type="ECO:0000313" key="2">
    <source>
        <dbReference type="EMBL" id="MBC2603054.1"/>
    </source>
</evidence>
<dbReference type="InterPro" id="IPR003382">
    <property type="entry name" value="Flavoprotein"/>
</dbReference>
<evidence type="ECO:0000259" key="1">
    <source>
        <dbReference type="Pfam" id="PF02441"/>
    </source>
</evidence>
<dbReference type="GO" id="GO:0010181">
    <property type="term" value="F:FMN binding"/>
    <property type="evidence" value="ECO:0007669"/>
    <property type="project" value="TreeGrafter"/>
</dbReference>
<keyword evidence="3" id="KW-1185">Reference proteome</keyword>
<dbReference type="GO" id="GO:0071513">
    <property type="term" value="C:phosphopantothenoylcysteine decarboxylase complex"/>
    <property type="evidence" value="ECO:0007669"/>
    <property type="project" value="TreeGrafter"/>
</dbReference>
<evidence type="ECO:0000313" key="3">
    <source>
        <dbReference type="Proteomes" id="UP000525652"/>
    </source>
</evidence>
<dbReference type="Gene3D" id="3.40.50.1950">
    <property type="entry name" value="Flavin prenyltransferase-like"/>
    <property type="match status" value="1"/>
</dbReference>
<gene>
    <name evidence="2" type="ORF">H5P30_14825</name>
</gene>
<protein>
    <submittedName>
        <fullName evidence="2">Phosphopantothenoylcysteine decarboxylase</fullName>
    </submittedName>
</protein>
<dbReference type="InterPro" id="IPR036551">
    <property type="entry name" value="Flavin_trans-like"/>
</dbReference>
<dbReference type="PANTHER" id="PTHR14359">
    <property type="entry name" value="HOMO-OLIGOMERIC FLAVIN CONTAINING CYS DECARBOXYLASE FAMILY"/>
    <property type="match status" value="1"/>
</dbReference>
<dbReference type="RefSeq" id="WP_185693697.1">
    <property type="nucleotide sequence ID" value="NZ_JACHVA010000117.1"/>
</dbReference>
<dbReference type="AlphaFoldDB" id="A0A7X1B083"/>
<proteinExistence type="predicted"/>
<organism evidence="2 3">
    <name type="scientific">Puniceicoccus vermicola</name>
    <dbReference type="NCBI Taxonomy" id="388746"/>
    <lineage>
        <taxon>Bacteria</taxon>
        <taxon>Pseudomonadati</taxon>
        <taxon>Verrucomicrobiota</taxon>
        <taxon>Opitutia</taxon>
        <taxon>Puniceicoccales</taxon>
        <taxon>Puniceicoccaceae</taxon>
        <taxon>Puniceicoccus</taxon>
    </lineage>
</organism>
<sequence>MTNLENSAPSPVAGKTIILGVCGSIAAYRAADITSQLTKLGASVFPVMTKEATQLITPLTLKTLARNPVAWDLWKEAEGWQPGHIELADNADLFLVAPATAHTLACFAQGLAPDLLTSIYLATRAPVLIAPAMNGKMLTHPATEENLKTLRNRGHHFVEPAEGMLACGYEGKGRLAPVEEIIAAATSLLSEKDV</sequence>
<dbReference type="Proteomes" id="UP000525652">
    <property type="component" value="Unassembled WGS sequence"/>
</dbReference>
<dbReference type="GO" id="GO:0015937">
    <property type="term" value="P:coenzyme A biosynthetic process"/>
    <property type="evidence" value="ECO:0007669"/>
    <property type="project" value="TreeGrafter"/>
</dbReference>
<dbReference type="Pfam" id="PF02441">
    <property type="entry name" value="Flavoprotein"/>
    <property type="match status" value="1"/>
</dbReference>